<dbReference type="EMBL" id="OX451736">
    <property type="protein sequence ID" value="CAI8589022.1"/>
    <property type="molecule type" value="Genomic_DNA"/>
</dbReference>
<protein>
    <submittedName>
        <fullName evidence="1">Uncharacterized protein</fullName>
    </submittedName>
</protein>
<accession>A0AAV0YY96</accession>
<dbReference type="Proteomes" id="UP001157006">
    <property type="component" value="Chromosome 1L"/>
</dbReference>
<keyword evidence="2" id="KW-1185">Reference proteome</keyword>
<reference evidence="1 2" key="1">
    <citation type="submission" date="2023-01" db="EMBL/GenBank/DDBJ databases">
        <authorList>
            <person name="Kreplak J."/>
        </authorList>
    </citation>
    <scope>NUCLEOTIDE SEQUENCE [LARGE SCALE GENOMIC DNA]</scope>
</reference>
<gene>
    <name evidence="1" type="ORF">VFH_I374960</name>
</gene>
<dbReference type="AlphaFoldDB" id="A0AAV0YY96"/>
<sequence length="156" mass="18376">MDTNQLLYLLMSGQQVDIGQIIANEIRNVAESGKEFGAGVRSTHPLVYPSLIMGFLIGARVRVPNVVPFEIKTKVNDIYVERYFLEKKKKRRRIFPDLGTCHFIKGRQLAMERRMNMLAMRMKKEHREDPKWRLKPVMMKAWEESEKKETMLNARH</sequence>
<name>A0AAV0YY96_VICFA</name>
<proteinExistence type="predicted"/>
<evidence type="ECO:0000313" key="2">
    <source>
        <dbReference type="Proteomes" id="UP001157006"/>
    </source>
</evidence>
<evidence type="ECO:0000313" key="1">
    <source>
        <dbReference type="EMBL" id="CAI8589022.1"/>
    </source>
</evidence>
<organism evidence="1 2">
    <name type="scientific">Vicia faba</name>
    <name type="common">Broad bean</name>
    <name type="synonym">Faba vulgaris</name>
    <dbReference type="NCBI Taxonomy" id="3906"/>
    <lineage>
        <taxon>Eukaryota</taxon>
        <taxon>Viridiplantae</taxon>
        <taxon>Streptophyta</taxon>
        <taxon>Embryophyta</taxon>
        <taxon>Tracheophyta</taxon>
        <taxon>Spermatophyta</taxon>
        <taxon>Magnoliopsida</taxon>
        <taxon>eudicotyledons</taxon>
        <taxon>Gunneridae</taxon>
        <taxon>Pentapetalae</taxon>
        <taxon>rosids</taxon>
        <taxon>fabids</taxon>
        <taxon>Fabales</taxon>
        <taxon>Fabaceae</taxon>
        <taxon>Papilionoideae</taxon>
        <taxon>50 kb inversion clade</taxon>
        <taxon>NPAAA clade</taxon>
        <taxon>Hologalegina</taxon>
        <taxon>IRL clade</taxon>
        <taxon>Fabeae</taxon>
        <taxon>Vicia</taxon>
    </lineage>
</organism>